<comment type="caution">
    <text evidence="1">The sequence shown here is derived from an EMBL/GenBank/DDBJ whole genome shotgun (WGS) entry which is preliminary data.</text>
</comment>
<dbReference type="AlphaFoldDB" id="A0AAV5KGL1"/>
<proteinExistence type="predicted"/>
<reference evidence="1 2" key="1">
    <citation type="journal article" date="2021" name="Commun. Biol.">
        <title>The genome of Shorea leprosula (Dipterocarpaceae) highlights the ecological relevance of drought in aseasonal tropical rainforests.</title>
        <authorList>
            <person name="Ng K.K.S."/>
            <person name="Kobayashi M.J."/>
            <person name="Fawcett J.A."/>
            <person name="Hatakeyama M."/>
            <person name="Paape T."/>
            <person name="Ng C.H."/>
            <person name="Ang C.C."/>
            <person name="Tnah L.H."/>
            <person name="Lee C.T."/>
            <person name="Nishiyama T."/>
            <person name="Sese J."/>
            <person name="O'Brien M.J."/>
            <person name="Copetti D."/>
            <person name="Mohd Noor M.I."/>
            <person name="Ong R.C."/>
            <person name="Putra M."/>
            <person name="Sireger I.Z."/>
            <person name="Indrioko S."/>
            <person name="Kosugi Y."/>
            <person name="Izuno A."/>
            <person name="Isagi Y."/>
            <person name="Lee S.L."/>
            <person name="Shimizu K.K."/>
        </authorList>
    </citation>
    <scope>NUCLEOTIDE SEQUENCE [LARGE SCALE GENOMIC DNA]</scope>
    <source>
        <strain evidence="1">214</strain>
    </source>
</reference>
<keyword evidence="2" id="KW-1185">Reference proteome</keyword>
<evidence type="ECO:0008006" key="3">
    <source>
        <dbReference type="Google" id="ProtNLM"/>
    </source>
</evidence>
<accession>A0AAV5KGL1</accession>
<name>A0AAV5KGL1_9ROSI</name>
<sequence length="100" mass="11476">MVEIFSKTVEKNEIEGRKLRLRGPEFDKLPTGAFEVTDNQSSRTWSCYRKSSDGQYHLHVEEWDHFVETLGIGEAGSRISLHKEVDHYSPGAPSSYVFKD</sequence>
<evidence type="ECO:0000313" key="2">
    <source>
        <dbReference type="Proteomes" id="UP001054252"/>
    </source>
</evidence>
<protein>
    <recommendedName>
        <fullName evidence="3">TF-B3 domain-containing protein</fullName>
    </recommendedName>
</protein>
<evidence type="ECO:0000313" key="1">
    <source>
        <dbReference type="EMBL" id="GKV23713.1"/>
    </source>
</evidence>
<organism evidence="1 2">
    <name type="scientific">Rubroshorea leprosula</name>
    <dbReference type="NCBI Taxonomy" id="152421"/>
    <lineage>
        <taxon>Eukaryota</taxon>
        <taxon>Viridiplantae</taxon>
        <taxon>Streptophyta</taxon>
        <taxon>Embryophyta</taxon>
        <taxon>Tracheophyta</taxon>
        <taxon>Spermatophyta</taxon>
        <taxon>Magnoliopsida</taxon>
        <taxon>eudicotyledons</taxon>
        <taxon>Gunneridae</taxon>
        <taxon>Pentapetalae</taxon>
        <taxon>rosids</taxon>
        <taxon>malvids</taxon>
        <taxon>Malvales</taxon>
        <taxon>Dipterocarpaceae</taxon>
        <taxon>Rubroshorea</taxon>
    </lineage>
</organism>
<gene>
    <name evidence="1" type="ORF">SLEP1_g33412</name>
</gene>
<dbReference type="EMBL" id="BPVZ01000064">
    <property type="protein sequence ID" value="GKV23713.1"/>
    <property type="molecule type" value="Genomic_DNA"/>
</dbReference>
<dbReference type="Proteomes" id="UP001054252">
    <property type="component" value="Unassembled WGS sequence"/>
</dbReference>